<dbReference type="NCBIfam" id="TIGR03472">
    <property type="entry name" value="HpnI"/>
    <property type="match status" value="1"/>
</dbReference>
<evidence type="ECO:0000256" key="6">
    <source>
        <dbReference type="ARBA" id="ARBA00022692"/>
    </source>
</evidence>
<keyword evidence="8 9" id="KW-0472">Membrane</keyword>
<dbReference type="InterPro" id="IPR025993">
    <property type="entry name" value="Ceramide_glucosylTrfase"/>
</dbReference>
<evidence type="ECO:0000256" key="8">
    <source>
        <dbReference type="ARBA" id="ARBA00023136"/>
    </source>
</evidence>
<keyword evidence="7 9" id="KW-1133">Transmembrane helix</keyword>
<dbReference type="Gene3D" id="3.90.550.10">
    <property type="entry name" value="Spore Coat Polysaccharide Biosynthesis Protein SpsA, Chain A"/>
    <property type="match status" value="1"/>
</dbReference>
<evidence type="ECO:0000256" key="2">
    <source>
        <dbReference type="ARBA" id="ARBA00004760"/>
    </source>
</evidence>
<dbReference type="EMBL" id="FNYQ01000074">
    <property type="protein sequence ID" value="SEJ30358.1"/>
    <property type="molecule type" value="Genomic_DNA"/>
</dbReference>
<reference evidence="10 11" key="1">
    <citation type="submission" date="2016-10" db="EMBL/GenBank/DDBJ databases">
        <authorList>
            <person name="de Groot N.N."/>
        </authorList>
    </citation>
    <scope>NUCLEOTIDE SEQUENCE [LARGE SCALE GENOMIC DNA]</scope>
    <source>
        <strain evidence="10 11">DSM 373</strain>
    </source>
</reference>
<dbReference type="RefSeq" id="WP_090733969.1">
    <property type="nucleotide sequence ID" value="NZ_FNYQ01000074.1"/>
</dbReference>
<comment type="pathway">
    <text evidence="2">Lipid metabolism; sphingolipid metabolism.</text>
</comment>
<comment type="subcellular location">
    <subcellularLocation>
        <location evidence="1">Membrane</location>
        <topology evidence="1">Multi-pass membrane protein</topology>
    </subcellularLocation>
</comment>
<keyword evidence="4" id="KW-0328">Glycosyltransferase</keyword>
<dbReference type="GO" id="GO:0016020">
    <property type="term" value="C:membrane"/>
    <property type="evidence" value="ECO:0007669"/>
    <property type="project" value="UniProtKB-SubCell"/>
</dbReference>
<dbReference type="PANTHER" id="PTHR12726:SF0">
    <property type="entry name" value="CERAMIDE GLUCOSYLTRANSFERASE"/>
    <property type="match status" value="1"/>
</dbReference>
<proteinExistence type="predicted"/>
<evidence type="ECO:0000313" key="10">
    <source>
        <dbReference type="EMBL" id="SEJ30358.1"/>
    </source>
</evidence>
<evidence type="ECO:0000256" key="5">
    <source>
        <dbReference type="ARBA" id="ARBA00022679"/>
    </source>
</evidence>
<keyword evidence="5 10" id="KW-0808">Transferase</keyword>
<feature type="transmembrane region" description="Helical" evidence="9">
    <location>
        <begin position="284"/>
        <end position="307"/>
    </location>
</feature>
<dbReference type="PANTHER" id="PTHR12726">
    <property type="entry name" value="CERAMIDE GLUCOSYLTRANSFERASE"/>
    <property type="match status" value="1"/>
</dbReference>
<protein>
    <submittedName>
        <fullName evidence="10">Ceramide glucosyltransferase</fullName>
    </submittedName>
</protein>
<sequence length="386" mass="42747">MPIHHFVSTFASWLGTGLVAASAGYAVATLGAALKNMRDPAPPLGAGDCARPISVLKPLHGTEPRLYENLRSFCQQTHPNYQLIFGVREHQDPAIAVVHRLRAEFPQLAIDLVIDPRVHGANLKVSNLLNMLPLARHDWLVLADSDISVPADYLSRVTAPLADAGVGIVTCLYYGVPQDGFWSRLGCLFIDDWFAPSVRLSHASGSTRFAFGSTIALRREALQTIGGFEALRDTLADDFWLGELTRQAGLRTVLSDLVVGTEVSETRLAELWAHELRWLRTIRAIAPGGFAMSFVCFTWPVSLLGLTLAPSTLGVWLTMAAGSARVARFFLGHEARRPSTPWYEVLLTPFRDLLLLLEWAVALTSWRVKWRGQVLHAHKDRPMRYP</sequence>
<name>A0A1H6XMP2_9GAMM</name>
<gene>
    <name evidence="10" type="ORF">SAMN04244572_03474</name>
</gene>
<dbReference type="AlphaFoldDB" id="A0A1H6XMP2"/>
<dbReference type="GO" id="GO:0006679">
    <property type="term" value="P:glucosylceramide biosynthetic process"/>
    <property type="evidence" value="ECO:0007669"/>
    <property type="project" value="TreeGrafter"/>
</dbReference>
<accession>A0A1H6XMP2</accession>
<feature type="transmembrane region" description="Helical" evidence="9">
    <location>
        <begin position="12"/>
        <end position="34"/>
    </location>
</feature>
<dbReference type="SUPFAM" id="SSF53448">
    <property type="entry name" value="Nucleotide-diphospho-sugar transferases"/>
    <property type="match status" value="1"/>
</dbReference>
<evidence type="ECO:0000256" key="3">
    <source>
        <dbReference type="ARBA" id="ARBA00004991"/>
    </source>
</evidence>
<organism evidence="10 11">
    <name type="scientific">Azotobacter beijerinckii</name>
    <dbReference type="NCBI Taxonomy" id="170623"/>
    <lineage>
        <taxon>Bacteria</taxon>
        <taxon>Pseudomonadati</taxon>
        <taxon>Pseudomonadota</taxon>
        <taxon>Gammaproteobacteria</taxon>
        <taxon>Pseudomonadales</taxon>
        <taxon>Pseudomonadaceae</taxon>
        <taxon>Azotobacter</taxon>
    </lineage>
</organism>
<dbReference type="InterPro" id="IPR017835">
    <property type="entry name" value="Hopen-assoc_HpnI"/>
</dbReference>
<dbReference type="CDD" id="cd02520">
    <property type="entry name" value="Glucosylceramide_synthase"/>
    <property type="match status" value="1"/>
</dbReference>
<dbReference type="OrthoDB" id="9814255at2"/>
<dbReference type="Proteomes" id="UP000199250">
    <property type="component" value="Unassembled WGS sequence"/>
</dbReference>
<dbReference type="InterPro" id="IPR029044">
    <property type="entry name" value="Nucleotide-diphossugar_trans"/>
</dbReference>
<evidence type="ECO:0000256" key="7">
    <source>
        <dbReference type="ARBA" id="ARBA00022989"/>
    </source>
</evidence>
<dbReference type="Pfam" id="PF13506">
    <property type="entry name" value="Glyco_transf_21"/>
    <property type="match status" value="1"/>
</dbReference>
<dbReference type="GO" id="GO:0008120">
    <property type="term" value="F:ceramide glucosyltransferase activity"/>
    <property type="evidence" value="ECO:0007669"/>
    <property type="project" value="TreeGrafter"/>
</dbReference>
<evidence type="ECO:0000256" key="9">
    <source>
        <dbReference type="SAM" id="Phobius"/>
    </source>
</evidence>
<evidence type="ECO:0000256" key="1">
    <source>
        <dbReference type="ARBA" id="ARBA00004141"/>
    </source>
</evidence>
<comment type="pathway">
    <text evidence="3">Sphingolipid metabolism.</text>
</comment>
<keyword evidence="6 9" id="KW-0812">Transmembrane</keyword>
<evidence type="ECO:0000313" key="11">
    <source>
        <dbReference type="Proteomes" id="UP000199250"/>
    </source>
</evidence>
<evidence type="ECO:0000256" key="4">
    <source>
        <dbReference type="ARBA" id="ARBA00022676"/>
    </source>
</evidence>